<evidence type="ECO:0000256" key="1">
    <source>
        <dbReference type="ARBA" id="ARBA00022483"/>
    </source>
</evidence>
<evidence type="ECO:0000313" key="4">
    <source>
        <dbReference type="EMBL" id="CAL4070298.1"/>
    </source>
</evidence>
<dbReference type="PROSITE" id="PS51258">
    <property type="entry name" value="MHD1"/>
    <property type="match status" value="1"/>
</dbReference>
<feature type="region of interest" description="Disordered" evidence="2">
    <location>
        <begin position="21"/>
        <end position="93"/>
    </location>
</feature>
<feature type="compositionally biased region" description="Polar residues" evidence="2">
    <location>
        <begin position="81"/>
        <end position="93"/>
    </location>
</feature>
<name>A0AAV2Q8D4_MEGNR</name>
<feature type="region of interest" description="Disordered" evidence="2">
    <location>
        <begin position="623"/>
        <end position="642"/>
    </location>
</feature>
<evidence type="ECO:0000259" key="3">
    <source>
        <dbReference type="PROSITE" id="PS51258"/>
    </source>
</evidence>
<dbReference type="PANTHER" id="PTHR45999">
    <property type="entry name" value="UNC-13-4A, ISOFORM B"/>
    <property type="match status" value="1"/>
</dbReference>
<dbReference type="EMBL" id="CAXKWB010003788">
    <property type="protein sequence ID" value="CAL4070298.1"/>
    <property type="molecule type" value="Genomic_DNA"/>
</dbReference>
<feature type="compositionally biased region" description="Polar residues" evidence="2">
    <location>
        <begin position="25"/>
        <end position="37"/>
    </location>
</feature>
<gene>
    <name evidence="4" type="ORF">MNOR_LOCUS8235</name>
</gene>
<feature type="compositionally biased region" description="Acidic residues" evidence="2">
    <location>
        <begin position="210"/>
        <end position="219"/>
    </location>
</feature>
<proteinExistence type="predicted"/>
<dbReference type="PANTHER" id="PTHR45999:SF4">
    <property type="entry name" value="UNC-13-4A, ISOFORM B"/>
    <property type="match status" value="1"/>
</dbReference>
<feature type="region of interest" description="Disordered" evidence="2">
    <location>
        <begin position="143"/>
        <end position="225"/>
    </location>
</feature>
<sequence length="1593" mass="181010">FNMPSPTEQAEDDHEIDIKIESDQNDTADSSIQMTPQSHHKSFKISTKSVEKKAKKIIRRVSSVGSKDRRDKYKTSKEDISNLSHESIETPTRLRSTSMATIYTDHDDIPTLTPRRMKSAFSSLRLKASQRAGVLADLAKTTLNHSKTSFGSSTSLSSSVTDSPNIGRTTPPPRPPRPVRPPRPPLPNFASSPKLSLSNDENYDTSNPFYEDDEIDDYQYDSNSINDKKFDQFNMTDRRLRRLTEIEELDDQNPFKDDSDNKLDSSGVFIKDEIIDDNPFEEEDLKVEARSPFDENEGESDEIFKKVQIKSDTMTSNSTIVEKIRRDEFLQMKPVKEKIETDGCLQKTRYEFQKESSLKSSHSSSKTKDLKHISENMTQKLKRYVSKEKISPKKDDIETNNIHMEEKNENKTEIDYSGREICVDDFSSINTLPSNHSQYAVTAAGYGSNHKNSNISKSSLSVANSSTSSLDDHNYSDVPYVINNENSRRQRHPSIGNLDDTDIPYRKKKKEHDTLSLASFRQRAGSIKFSPDKAVNMFKRIGSLRNLSPKKKNSKYNDSPCQVNDETITSNVNSNSNIDNDIRNTLQRTESVPALPRRSYSLRITNSKGANFLKQFGSLRRRPSFQHPTNYSTEISDDTDMFSGHKEEEISEEEFKEEVFDNNQLVIEEKIYKGPIQEFLESHGELNIQDHCIGQTIISLKDLIWSRESKDRYVLTAYTGKDNHITSLSNKVGRSKLSENESQSTSCLGVHCCLQVKADIVSQAYQVYYNTFEKLVTVKTKNKDPKEVFNGSVGVVGDILLEQIVFFWNISPSHRALAHWLVFAKVDKVDEGCLLGWLKKIKESIEATNYEPPQEQTLARSLCQWVLKVVEEEFEHLHKSFKLTSEYIEIQRLENILRCFAIIESSGSLKCAFERQSRQYSMGGARECLEGGITKHTELWVSALQKEMLESHHEEIPPRSHSRQVSISSTTEVVGPSPKLIRSLSRSRFDARKEAEGEEWLEIVRRASVLMDPVLSFITISVQTYQPIFKKELGIDYVYLIWPKLLAAAVYLIKPLSQKHPKDIIQTISEERLTVAVASAWDLCAHLSEINKLGKSEHLPPHLVPQLYRPGFASCIQQWLDLSSRLAIHGINNDIEQENFESRDEDNIGISAKGAADLISAICGRLGGLCWIDGIQDPTVLSSTYEQINNLLTHYSAKITNAFTKFLQKGKITEQMCLVVGSVSYVCERATNALSQRLGMANDDRDHHYHNELITSTAAALIQMCMPDLQKDIKKMISINEITSGGEGGVGGVVIGVNKDIIQAPFNPKKIISIIEEALAPVKNHLYLAEKLLDQLWKHFFTSINNIQKRLNQKSNSFYEEYRRLGQILNTAHSFVTSSNGVGFELYKNDTEDFEKLSAELKLKGATQEELLVQYFQERYEEQQKLEYELGNCLILNARFENHLLVVHIIQGPGFHQGALVKARVTPEDWFPKIDAQKTSSSKKTPAVYDEEFTFNVNPECDGVKYGGFLILQVRTQKLGRPTVVHGECFLPLQSLRSVSKDQRNTVKHQRLLLSKPKAIENYSSLQHLQKRANYDKSARAFLADMEKKMGIL</sequence>
<comment type="caution">
    <text evidence="4">The sequence shown here is derived from an EMBL/GenBank/DDBJ whole genome shotgun (WGS) entry which is preliminary data.</text>
</comment>
<feature type="region of interest" description="Disordered" evidence="2">
    <location>
        <begin position="484"/>
        <end position="510"/>
    </location>
</feature>
<feature type="compositionally biased region" description="Low complexity" evidence="2">
    <location>
        <begin position="146"/>
        <end position="163"/>
    </location>
</feature>
<dbReference type="Proteomes" id="UP001497623">
    <property type="component" value="Unassembled WGS sequence"/>
</dbReference>
<evidence type="ECO:0000313" key="5">
    <source>
        <dbReference type="Proteomes" id="UP001497623"/>
    </source>
</evidence>
<dbReference type="Gene3D" id="1.10.357.50">
    <property type="match status" value="1"/>
</dbReference>
<keyword evidence="5" id="KW-1185">Reference proteome</keyword>
<dbReference type="GO" id="GO:0006887">
    <property type="term" value="P:exocytosis"/>
    <property type="evidence" value="ECO:0007669"/>
    <property type="project" value="UniProtKB-KW"/>
</dbReference>
<organism evidence="4 5">
    <name type="scientific">Meganyctiphanes norvegica</name>
    <name type="common">Northern krill</name>
    <name type="synonym">Thysanopoda norvegica</name>
    <dbReference type="NCBI Taxonomy" id="48144"/>
    <lineage>
        <taxon>Eukaryota</taxon>
        <taxon>Metazoa</taxon>
        <taxon>Ecdysozoa</taxon>
        <taxon>Arthropoda</taxon>
        <taxon>Crustacea</taxon>
        <taxon>Multicrustacea</taxon>
        <taxon>Malacostraca</taxon>
        <taxon>Eumalacostraca</taxon>
        <taxon>Eucarida</taxon>
        <taxon>Euphausiacea</taxon>
        <taxon>Euphausiidae</taxon>
        <taxon>Meganyctiphanes</taxon>
    </lineage>
</organism>
<feature type="compositionally biased region" description="Polar residues" evidence="2">
    <location>
        <begin position="189"/>
        <end position="208"/>
    </location>
</feature>
<protein>
    <recommendedName>
        <fullName evidence="3">MHD1 domain-containing protein</fullName>
    </recommendedName>
</protein>
<feature type="non-terminal residue" evidence="4">
    <location>
        <position position="1"/>
    </location>
</feature>
<feature type="domain" description="MHD1" evidence="3">
    <location>
        <begin position="1081"/>
        <end position="1199"/>
    </location>
</feature>
<reference evidence="4 5" key="1">
    <citation type="submission" date="2024-05" db="EMBL/GenBank/DDBJ databases">
        <authorList>
            <person name="Wallberg A."/>
        </authorList>
    </citation>
    <scope>NUCLEOTIDE SEQUENCE [LARGE SCALE GENOMIC DNA]</scope>
</reference>
<accession>A0AAV2Q8D4</accession>
<feature type="compositionally biased region" description="Pro residues" evidence="2">
    <location>
        <begin position="170"/>
        <end position="187"/>
    </location>
</feature>
<feature type="compositionally biased region" description="Basic and acidic residues" evidence="2">
    <location>
        <begin position="66"/>
        <end position="80"/>
    </location>
</feature>
<keyword evidence="1" id="KW-0268">Exocytosis</keyword>
<dbReference type="GO" id="GO:0099503">
    <property type="term" value="C:secretory vesicle"/>
    <property type="evidence" value="ECO:0007669"/>
    <property type="project" value="TreeGrafter"/>
</dbReference>
<dbReference type="InterPro" id="IPR052095">
    <property type="entry name" value="UNC-13_domain"/>
</dbReference>
<evidence type="ECO:0000256" key="2">
    <source>
        <dbReference type="SAM" id="MobiDB-lite"/>
    </source>
</evidence>
<dbReference type="InterPro" id="IPR014770">
    <property type="entry name" value="Munc13_1"/>
</dbReference>